<dbReference type="InterPro" id="IPR050807">
    <property type="entry name" value="TransReg_Diox_bact_type"/>
</dbReference>
<dbReference type="Proteomes" id="UP000441585">
    <property type="component" value="Unassembled WGS sequence"/>
</dbReference>
<dbReference type="PROSITE" id="PS50943">
    <property type="entry name" value="HTH_CROC1"/>
    <property type="match status" value="1"/>
</dbReference>
<dbReference type="GO" id="GO:0046983">
    <property type="term" value="F:protein dimerization activity"/>
    <property type="evidence" value="ECO:0007669"/>
    <property type="project" value="InterPro"/>
</dbReference>
<dbReference type="EMBL" id="WKKF01000005">
    <property type="protein sequence ID" value="MRX55661.1"/>
    <property type="molecule type" value="Genomic_DNA"/>
</dbReference>
<dbReference type="InterPro" id="IPR010982">
    <property type="entry name" value="Lambda_DNA-bd_dom_sf"/>
</dbReference>
<evidence type="ECO:0000313" key="5">
    <source>
        <dbReference type="Proteomes" id="UP000441585"/>
    </source>
</evidence>
<evidence type="ECO:0000259" key="3">
    <source>
        <dbReference type="PROSITE" id="PS51500"/>
    </source>
</evidence>
<accession>A0A6I2MGT4</accession>
<dbReference type="InterPro" id="IPR036281">
    <property type="entry name" value="SinR/SinI_dimer_dom_sf"/>
</dbReference>
<organism evidence="4 5">
    <name type="scientific">Metabacillus idriensis</name>
    <dbReference type="NCBI Taxonomy" id="324768"/>
    <lineage>
        <taxon>Bacteria</taxon>
        <taxon>Bacillati</taxon>
        <taxon>Bacillota</taxon>
        <taxon>Bacilli</taxon>
        <taxon>Bacillales</taxon>
        <taxon>Bacillaceae</taxon>
        <taxon>Metabacillus</taxon>
    </lineage>
</organism>
<dbReference type="InterPro" id="IPR010981">
    <property type="entry name" value="SinR/SinI_dimer_dom"/>
</dbReference>
<dbReference type="CDD" id="cd00093">
    <property type="entry name" value="HTH_XRE"/>
    <property type="match status" value="1"/>
</dbReference>
<dbReference type="RefSeq" id="WP_070876631.1">
    <property type="nucleotide sequence ID" value="NZ_CAJFZX010000001.1"/>
</dbReference>
<keyword evidence="1" id="KW-0238">DNA-binding</keyword>
<dbReference type="SMART" id="SM00530">
    <property type="entry name" value="HTH_XRE"/>
    <property type="match status" value="1"/>
</dbReference>
<dbReference type="InterPro" id="IPR001387">
    <property type="entry name" value="Cro/C1-type_HTH"/>
</dbReference>
<dbReference type="PANTHER" id="PTHR46797:SF13">
    <property type="entry name" value="HTH-TYPE TRANSCRIPTIONAL REGULATOR SINR"/>
    <property type="match status" value="1"/>
</dbReference>
<dbReference type="AlphaFoldDB" id="A0A6I2MGT4"/>
<name>A0A6I2MGT4_9BACI</name>
<evidence type="ECO:0000259" key="2">
    <source>
        <dbReference type="PROSITE" id="PS50943"/>
    </source>
</evidence>
<comment type="caution">
    <text evidence="4">The sequence shown here is derived from an EMBL/GenBank/DDBJ whole genome shotgun (WGS) entry which is preliminary data.</text>
</comment>
<sequence length="115" mass="13370">MIGERIKSLRQKKGYSLSELAELSGVSKSYLSYIERDIQKNPSMQFLTKVAVSLGTDLEQLLAVDQDSKLKAEKQLDEEWTDLISEAIDQGLTKDDFRTFQDFIKFKRYKEKKKQ</sequence>
<protein>
    <submittedName>
        <fullName evidence="4">Helix-turn-helix domain-containing protein</fullName>
    </submittedName>
</protein>
<proteinExistence type="predicted"/>
<dbReference type="SUPFAM" id="SSF47406">
    <property type="entry name" value="SinR repressor dimerisation domain-like"/>
    <property type="match status" value="1"/>
</dbReference>
<dbReference type="GO" id="GO:0003677">
    <property type="term" value="F:DNA binding"/>
    <property type="evidence" value="ECO:0007669"/>
    <property type="project" value="UniProtKB-KW"/>
</dbReference>
<dbReference type="GO" id="GO:0005829">
    <property type="term" value="C:cytosol"/>
    <property type="evidence" value="ECO:0007669"/>
    <property type="project" value="TreeGrafter"/>
</dbReference>
<dbReference type="Gene3D" id="1.10.260.40">
    <property type="entry name" value="lambda repressor-like DNA-binding domains"/>
    <property type="match status" value="1"/>
</dbReference>
<dbReference type="PROSITE" id="PS51500">
    <property type="entry name" value="SIN"/>
    <property type="match status" value="1"/>
</dbReference>
<dbReference type="SUPFAM" id="SSF47413">
    <property type="entry name" value="lambda repressor-like DNA-binding domains"/>
    <property type="match status" value="1"/>
</dbReference>
<gene>
    <name evidence="4" type="ORF">GJU41_16995</name>
</gene>
<evidence type="ECO:0000313" key="4">
    <source>
        <dbReference type="EMBL" id="MRX55661.1"/>
    </source>
</evidence>
<evidence type="ECO:0000256" key="1">
    <source>
        <dbReference type="ARBA" id="ARBA00023125"/>
    </source>
</evidence>
<dbReference type="Pfam" id="PF08671">
    <property type="entry name" value="SinI"/>
    <property type="match status" value="1"/>
</dbReference>
<keyword evidence="5" id="KW-1185">Reference proteome</keyword>
<dbReference type="GO" id="GO:0003700">
    <property type="term" value="F:DNA-binding transcription factor activity"/>
    <property type="evidence" value="ECO:0007669"/>
    <property type="project" value="TreeGrafter"/>
</dbReference>
<reference evidence="4 5" key="1">
    <citation type="submission" date="2019-11" db="EMBL/GenBank/DDBJ databases">
        <title>Bacillus idriensis genome.</title>
        <authorList>
            <person name="Konopka E.N."/>
            <person name="Newman J.D."/>
        </authorList>
    </citation>
    <scope>NUCLEOTIDE SEQUENCE [LARGE SCALE GENOMIC DNA]</scope>
    <source>
        <strain evidence="4 5">DSM 19097</strain>
    </source>
</reference>
<dbReference type="Pfam" id="PF01381">
    <property type="entry name" value="HTH_3"/>
    <property type="match status" value="1"/>
</dbReference>
<feature type="domain" description="Sin" evidence="3">
    <location>
        <begin position="67"/>
        <end position="105"/>
    </location>
</feature>
<dbReference type="PANTHER" id="PTHR46797">
    <property type="entry name" value="HTH-TYPE TRANSCRIPTIONAL REGULATOR"/>
    <property type="match status" value="1"/>
</dbReference>
<feature type="domain" description="HTH cro/C1-type" evidence="2">
    <location>
        <begin position="6"/>
        <end position="61"/>
    </location>
</feature>